<dbReference type="EMBL" id="GEDG01013862">
    <property type="protein sequence ID" value="JAP24916.1"/>
    <property type="molecule type" value="Transcribed_RNA"/>
</dbReference>
<proteinExistence type="predicted"/>
<organism evidence="1">
    <name type="scientific">Solanum chacoense</name>
    <name type="common">Chaco potato</name>
    <dbReference type="NCBI Taxonomy" id="4108"/>
    <lineage>
        <taxon>Eukaryota</taxon>
        <taxon>Viridiplantae</taxon>
        <taxon>Streptophyta</taxon>
        <taxon>Embryophyta</taxon>
        <taxon>Tracheophyta</taxon>
        <taxon>Spermatophyta</taxon>
        <taxon>Magnoliopsida</taxon>
        <taxon>eudicotyledons</taxon>
        <taxon>Gunneridae</taxon>
        <taxon>Pentapetalae</taxon>
        <taxon>asterids</taxon>
        <taxon>lamiids</taxon>
        <taxon>Solanales</taxon>
        <taxon>Solanaceae</taxon>
        <taxon>Solanoideae</taxon>
        <taxon>Solaneae</taxon>
        <taxon>Solanum</taxon>
    </lineage>
</organism>
<reference evidence="1" key="1">
    <citation type="submission" date="2015-12" db="EMBL/GenBank/DDBJ databases">
        <title>Gene expression during late stages of embryo sac development: a critical building block for successful pollen-pistil interactions.</title>
        <authorList>
            <person name="Liu Y."/>
            <person name="Joly V."/>
            <person name="Sabar M."/>
            <person name="Matton D.P."/>
        </authorList>
    </citation>
    <scope>NUCLEOTIDE SEQUENCE</scope>
</reference>
<dbReference type="AlphaFoldDB" id="A0A0V0HXF9"/>
<evidence type="ECO:0000313" key="1">
    <source>
        <dbReference type="EMBL" id="JAP24916.1"/>
    </source>
</evidence>
<accession>A0A0V0HXF9</accession>
<name>A0A0V0HXF9_SOLCH</name>
<protein>
    <submittedName>
        <fullName evidence="1">Putative ovule protein</fullName>
    </submittedName>
</protein>
<sequence length="131" mass="14731">MMNFSRITACLSKYFTNGITVTENSRILIVVRCRNEQLKSCVSNLLICSSVFVYLNSRALDSLYPSMTKVSRSDELCRKLQIPGKSNCLKVVLSCKNFQLDGGGCHPSNSSMDRYWMHQGPNSSFSTWATL</sequence>
<dbReference type="EMBL" id="GEDG01012764">
    <property type="protein sequence ID" value="JAP25929.1"/>
    <property type="molecule type" value="Transcribed_RNA"/>
</dbReference>